<sequence>MRAQESLEMVLMYGIAIIVIASIFYIIFTFFPSLTGTTSTPSYSGFSGFRVLQQGYIPSKSTFYIEFQNLLNENIKIDGISMIISGVNYTNFVCSKTYLPALESTECNLTSVSLGSSFSGNGYIYYTPTNISYSPVIASNGNIIN</sequence>
<dbReference type="EMBL" id="GG730040">
    <property type="protein sequence ID" value="EEZ93223.1"/>
    <property type="molecule type" value="Genomic_DNA"/>
</dbReference>
<evidence type="ECO:0008006" key="4">
    <source>
        <dbReference type="Google" id="ProtNLM"/>
    </source>
</evidence>
<evidence type="ECO:0000313" key="2">
    <source>
        <dbReference type="EMBL" id="EEZ93223.1"/>
    </source>
</evidence>
<feature type="transmembrane region" description="Helical" evidence="1">
    <location>
        <begin position="12"/>
        <end position="31"/>
    </location>
</feature>
<evidence type="ECO:0000256" key="1">
    <source>
        <dbReference type="SAM" id="Phobius"/>
    </source>
</evidence>
<keyword evidence="1" id="KW-1133">Transmembrane helix</keyword>
<reference evidence="2 3" key="1">
    <citation type="journal article" date="2010" name="Proc. Natl. Acad. Sci. U.S.A.">
        <title>Enigmatic, ultrasmall, uncultivated Archaea.</title>
        <authorList>
            <person name="Baker B.J."/>
            <person name="Comolli L.R."/>
            <person name="Dick G.J."/>
            <person name="Hauser L.J."/>
            <person name="Hyatt D."/>
            <person name="Dill B.D."/>
            <person name="Land M.L."/>
            <person name="Verberkmoes N.C."/>
            <person name="Hettich R.L."/>
            <person name="Banfield J.F."/>
        </authorList>
    </citation>
    <scope>NUCLEOTIDE SEQUENCE [LARGE SCALE GENOMIC DNA]</scope>
</reference>
<protein>
    <recommendedName>
        <fullName evidence="4">Archaeal Type IV pilin N-terminal domain-containing protein</fullName>
    </recommendedName>
</protein>
<gene>
    <name evidence="2" type="ORF">BJBARM4_0150</name>
</gene>
<dbReference type="AlphaFoldDB" id="D2EEK5"/>
<keyword evidence="1" id="KW-0472">Membrane</keyword>
<proteinExistence type="predicted"/>
<name>D2EEK5_PARA4</name>
<organism evidence="2 3">
    <name type="scientific">Candidatus Parvarchaeum acidiphilum ARMAN-4</name>
    <dbReference type="NCBI Taxonomy" id="662760"/>
    <lineage>
        <taxon>Archaea</taxon>
        <taxon>Candidatus Parvarchaeota</taxon>
        <taxon>Candidatus Parvarchaeum</taxon>
    </lineage>
</organism>
<accession>D2EEK5</accession>
<evidence type="ECO:0000313" key="3">
    <source>
        <dbReference type="Proteomes" id="UP000009375"/>
    </source>
</evidence>
<keyword evidence="1" id="KW-0812">Transmembrane</keyword>
<dbReference type="Proteomes" id="UP000009375">
    <property type="component" value="Unassembled WGS sequence"/>
</dbReference>